<name>A0ABV3TMX8_9RHOB</name>
<comment type="caution">
    <text evidence="2">The sequence shown here is derived from an EMBL/GenBank/DDBJ whole genome shotgun (WGS) entry which is preliminary data.</text>
</comment>
<dbReference type="PANTHER" id="PTHR30461">
    <property type="entry name" value="DNA-INVERTASE FROM LAMBDOID PROPHAGE"/>
    <property type="match status" value="1"/>
</dbReference>
<evidence type="ECO:0000313" key="2">
    <source>
        <dbReference type="EMBL" id="MEX1662955.1"/>
    </source>
</evidence>
<protein>
    <submittedName>
        <fullName evidence="2">Recombinase family protein</fullName>
    </submittedName>
</protein>
<dbReference type="InterPro" id="IPR011109">
    <property type="entry name" value="DNA_bind_recombinase_dom"/>
</dbReference>
<dbReference type="RefSeq" id="WP_368392595.1">
    <property type="nucleotide sequence ID" value="NZ_JBFRYC010000010.1"/>
</dbReference>
<proteinExistence type="predicted"/>
<dbReference type="Gene3D" id="3.90.1750.20">
    <property type="entry name" value="Putative Large Serine Recombinase, Chain B, Domain 2"/>
    <property type="match status" value="1"/>
</dbReference>
<dbReference type="Proteomes" id="UP001557465">
    <property type="component" value="Unassembled WGS sequence"/>
</dbReference>
<dbReference type="PANTHER" id="PTHR30461:SF23">
    <property type="entry name" value="DNA RECOMBINASE-RELATED"/>
    <property type="match status" value="1"/>
</dbReference>
<dbReference type="InterPro" id="IPR050639">
    <property type="entry name" value="SSR_resolvase"/>
</dbReference>
<dbReference type="Pfam" id="PF07508">
    <property type="entry name" value="Recombinase"/>
    <property type="match status" value="1"/>
</dbReference>
<dbReference type="InterPro" id="IPR025827">
    <property type="entry name" value="Zn_ribbon_recom_dom"/>
</dbReference>
<dbReference type="Pfam" id="PF13408">
    <property type="entry name" value="Zn_ribbon_recom"/>
    <property type="match status" value="1"/>
</dbReference>
<organism evidence="2 3">
    <name type="scientific">Thioclava arctica</name>
    <dbReference type="NCBI Taxonomy" id="3238301"/>
    <lineage>
        <taxon>Bacteria</taxon>
        <taxon>Pseudomonadati</taxon>
        <taxon>Pseudomonadota</taxon>
        <taxon>Alphaproteobacteria</taxon>
        <taxon>Rhodobacterales</taxon>
        <taxon>Paracoccaceae</taxon>
        <taxon>Thioclava</taxon>
    </lineage>
</organism>
<feature type="domain" description="Recombinase" evidence="1">
    <location>
        <begin position="17"/>
        <end position="153"/>
    </location>
</feature>
<evidence type="ECO:0000259" key="1">
    <source>
        <dbReference type="PROSITE" id="PS51737"/>
    </source>
</evidence>
<dbReference type="InterPro" id="IPR038109">
    <property type="entry name" value="DNA_bind_recomb_sf"/>
</dbReference>
<dbReference type="PROSITE" id="PS51737">
    <property type="entry name" value="RECOMBINASE_DNA_BIND"/>
    <property type="match status" value="1"/>
</dbReference>
<dbReference type="EMBL" id="JBFRYC010000010">
    <property type="protein sequence ID" value="MEX1662955.1"/>
    <property type="molecule type" value="Genomic_DNA"/>
</dbReference>
<keyword evidence="3" id="KW-1185">Reference proteome</keyword>
<reference evidence="2 3" key="1">
    <citation type="journal article" date="2011" name="Int. J. Syst. Evol. Microbiol.">
        <title>Zhongshania antarctica gen. nov., sp. nov. and Zhongshania guokunii sp. nov., gammaproteobacteria respectively isolated from coastal attached (fast) ice and surface seawater of the Antarctic.</title>
        <authorList>
            <person name="Li H.J."/>
            <person name="Zhang X.Y."/>
            <person name="Chen C.X."/>
            <person name="Zhang Y.J."/>
            <person name="Gao Z.M."/>
            <person name="Yu Y."/>
            <person name="Chen X.L."/>
            <person name="Chen B."/>
            <person name="Zhang Y.Z."/>
        </authorList>
    </citation>
    <scope>NUCLEOTIDE SEQUENCE [LARGE SCALE GENOMIC DNA]</scope>
    <source>
        <strain evidence="2 3">15-R06ZXC-3</strain>
    </source>
</reference>
<sequence>MLLGGFGAHDCIHARLDLGYRKREEPTGTNREIAPEEAQIVRRIFRETAEDRSAMAIAKGLNADCIPAPKGGTWEPSTIRGRKDRQEGILNNRLYIGEASACKFGRRDHPETGAKAVYSTEEDMVQKTFEELRIIPQDLWDQVQAERATRTRQVGASGNPQAARRSKHLLSGLLVCGCCGAPYVKVGRNRFQCREARKGACNNKITIRQNRIEARVFDALRVLESTDFALRSRPRKRS</sequence>
<gene>
    <name evidence="2" type="ORF">AB4874_15060</name>
</gene>
<evidence type="ECO:0000313" key="3">
    <source>
        <dbReference type="Proteomes" id="UP001557465"/>
    </source>
</evidence>
<accession>A0ABV3TMX8</accession>